<name>B9M703_GEODF</name>
<comment type="cofactor">
    <cofactor evidence="1">
        <name>[4Fe-4S] cluster</name>
        <dbReference type="ChEBI" id="CHEBI:49883"/>
    </cofactor>
</comment>
<dbReference type="GO" id="GO:0051539">
    <property type="term" value="F:4 iron, 4 sulfur cluster binding"/>
    <property type="evidence" value="ECO:0007669"/>
    <property type="project" value="UniProtKB-KW"/>
</dbReference>
<dbReference type="HOGENOM" id="CLU_030409_0_0_7"/>
<reference evidence="8 9" key="1">
    <citation type="submission" date="2009-01" db="EMBL/GenBank/DDBJ databases">
        <title>Complete sequence of Geobacter sp. FRC-32.</title>
        <authorList>
            <consortium name="US DOE Joint Genome Institute"/>
            <person name="Lucas S."/>
            <person name="Copeland A."/>
            <person name="Lapidus A."/>
            <person name="Glavina del Rio T."/>
            <person name="Dalin E."/>
            <person name="Tice H."/>
            <person name="Bruce D."/>
            <person name="Goodwin L."/>
            <person name="Pitluck S."/>
            <person name="Saunders E."/>
            <person name="Brettin T."/>
            <person name="Detter J.C."/>
            <person name="Han C."/>
            <person name="Larimer F."/>
            <person name="Land M."/>
            <person name="Hauser L."/>
            <person name="Kyrpides N."/>
            <person name="Ovchinnikova G."/>
            <person name="Kostka J."/>
            <person name="Richardson P."/>
        </authorList>
    </citation>
    <scope>NUCLEOTIDE SEQUENCE [LARGE SCALE GENOMIC DNA]</scope>
    <source>
        <strain evidence="9">DSM 22248 / JCM 15807 / FRC-32</strain>
    </source>
</reference>
<evidence type="ECO:0000256" key="2">
    <source>
        <dbReference type="ARBA" id="ARBA00022691"/>
    </source>
</evidence>
<dbReference type="Pfam" id="PF04055">
    <property type="entry name" value="Radical_SAM"/>
    <property type="match status" value="1"/>
</dbReference>
<dbReference type="CDD" id="cd02068">
    <property type="entry name" value="radical_SAM_B12_BD"/>
    <property type="match status" value="1"/>
</dbReference>
<evidence type="ECO:0000313" key="9">
    <source>
        <dbReference type="Proteomes" id="UP000007721"/>
    </source>
</evidence>
<dbReference type="AlphaFoldDB" id="B9M703"/>
<evidence type="ECO:0000313" key="8">
    <source>
        <dbReference type="EMBL" id="ACM22024.1"/>
    </source>
</evidence>
<dbReference type="KEGG" id="geo:Geob_3685"/>
<dbReference type="GO" id="GO:0046872">
    <property type="term" value="F:metal ion binding"/>
    <property type="evidence" value="ECO:0007669"/>
    <property type="project" value="UniProtKB-KW"/>
</dbReference>
<organism evidence="8 9">
    <name type="scientific">Geotalea daltonii (strain DSM 22248 / JCM 15807 / FRC-32)</name>
    <name type="common">Geobacter daltonii</name>
    <dbReference type="NCBI Taxonomy" id="316067"/>
    <lineage>
        <taxon>Bacteria</taxon>
        <taxon>Pseudomonadati</taxon>
        <taxon>Thermodesulfobacteriota</taxon>
        <taxon>Desulfuromonadia</taxon>
        <taxon>Geobacterales</taxon>
        <taxon>Geobacteraceae</taxon>
        <taxon>Geotalea</taxon>
    </lineage>
</organism>
<dbReference type="InterPro" id="IPR036724">
    <property type="entry name" value="Cobalamin-bd_sf"/>
</dbReference>
<dbReference type="Pfam" id="PF02310">
    <property type="entry name" value="B12-binding"/>
    <property type="match status" value="1"/>
</dbReference>
<dbReference type="SMART" id="SM00729">
    <property type="entry name" value="Elp3"/>
    <property type="match status" value="1"/>
</dbReference>
<keyword evidence="4" id="KW-0408">Iron</keyword>
<dbReference type="GO" id="GO:0003824">
    <property type="term" value="F:catalytic activity"/>
    <property type="evidence" value="ECO:0007669"/>
    <property type="project" value="InterPro"/>
</dbReference>
<dbReference type="GO" id="GO:0005829">
    <property type="term" value="C:cytosol"/>
    <property type="evidence" value="ECO:0007669"/>
    <property type="project" value="TreeGrafter"/>
</dbReference>
<evidence type="ECO:0000256" key="5">
    <source>
        <dbReference type="ARBA" id="ARBA00023014"/>
    </source>
</evidence>
<evidence type="ECO:0000256" key="3">
    <source>
        <dbReference type="ARBA" id="ARBA00022723"/>
    </source>
</evidence>
<protein>
    <submittedName>
        <fullName evidence="8">Radical SAM domain iron-sulfur cluster-binding oxidoreductase with cobamide-binding-like domain</fullName>
    </submittedName>
</protein>
<dbReference type="SFLD" id="SFLDG01123">
    <property type="entry name" value="methyltransferase_(Class_B)"/>
    <property type="match status" value="1"/>
</dbReference>
<dbReference type="GO" id="GO:0031419">
    <property type="term" value="F:cobalamin binding"/>
    <property type="evidence" value="ECO:0007669"/>
    <property type="project" value="InterPro"/>
</dbReference>
<keyword evidence="5" id="KW-0411">Iron-sulfur</keyword>
<proteinExistence type="predicted"/>
<evidence type="ECO:0000256" key="4">
    <source>
        <dbReference type="ARBA" id="ARBA00023004"/>
    </source>
</evidence>
<keyword evidence="9" id="KW-1185">Reference proteome</keyword>
<dbReference type="OrthoDB" id="9762608at2"/>
<dbReference type="InterPro" id="IPR058240">
    <property type="entry name" value="rSAM_sf"/>
</dbReference>
<dbReference type="eggNOG" id="COG1032">
    <property type="taxonomic scope" value="Bacteria"/>
</dbReference>
<evidence type="ECO:0000259" key="7">
    <source>
        <dbReference type="PROSITE" id="PS51918"/>
    </source>
</evidence>
<gene>
    <name evidence="8" type="ordered locus">Geob_3685</name>
</gene>
<dbReference type="InterPro" id="IPR006638">
    <property type="entry name" value="Elp3/MiaA/NifB-like_rSAM"/>
</dbReference>
<dbReference type="EMBL" id="CP001390">
    <property type="protein sequence ID" value="ACM22024.1"/>
    <property type="molecule type" value="Genomic_DNA"/>
</dbReference>
<evidence type="ECO:0000259" key="6">
    <source>
        <dbReference type="PROSITE" id="PS51332"/>
    </source>
</evidence>
<dbReference type="InterPro" id="IPR023404">
    <property type="entry name" value="rSAM_horseshoe"/>
</dbReference>
<dbReference type="STRING" id="316067.Geob_3685"/>
<keyword evidence="2" id="KW-0949">S-adenosyl-L-methionine</keyword>
<dbReference type="InterPro" id="IPR051198">
    <property type="entry name" value="BchE-like"/>
</dbReference>
<dbReference type="SUPFAM" id="SSF102114">
    <property type="entry name" value="Radical SAM enzymes"/>
    <property type="match status" value="1"/>
</dbReference>
<dbReference type="PANTHER" id="PTHR43409:SF16">
    <property type="entry name" value="SLR0320 PROTEIN"/>
    <property type="match status" value="1"/>
</dbReference>
<dbReference type="InterPro" id="IPR007197">
    <property type="entry name" value="rSAM"/>
</dbReference>
<dbReference type="CDD" id="cd01335">
    <property type="entry name" value="Radical_SAM"/>
    <property type="match status" value="1"/>
</dbReference>
<dbReference type="RefSeq" id="WP_012648750.1">
    <property type="nucleotide sequence ID" value="NC_011979.1"/>
</dbReference>
<dbReference type="SFLD" id="SFLDG01082">
    <property type="entry name" value="B12-binding_domain_containing"/>
    <property type="match status" value="1"/>
</dbReference>
<dbReference type="SFLD" id="SFLDS00029">
    <property type="entry name" value="Radical_SAM"/>
    <property type="match status" value="1"/>
</dbReference>
<feature type="domain" description="B12-binding" evidence="6">
    <location>
        <begin position="1"/>
        <end position="140"/>
    </location>
</feature>
<dbReference type="InterPro" id="IPR034466">
    <property type="entry name" value="Methyltransferase_Class_B"/>
</dbReference>
<dbReference type="Gene3D" id="3.40.50.280">
    <property type="entry name" value="Cobalamin-binding domain"/>
    <property type="match status" value="1"/>
</dbReference>
<dbReference type="SUPFAM" id="SSF52242">
    <property type="entry name" value="Cobalamin (vitamin B12)-binding domain"/>
    <property type="match status" value="1"/>
</dbReference>
<evidence type="ECO:0000256" key="1">
    <source>
        <dbReference type="ARBA" id="ARBA00001966"/>
    </source>
</evidence>
<dbReference type="PROSITE" id="PS51918">
    <property type="entry name" value="RADICAL_SAM"/>
    <property type="match status" value="1"/>
</dbReference>
<keyword evidence="3" id="KW-0479">Metal-binding</keyword>
<dbReference type="InterPro" id="IPR006158">
    <property type="entry name" value="Cobalamin-bd"/>
</dbReference>
<dbReference type="PANTHER" id="PTHR43409">
    <property type="entry name" value="ANAEROBIC MAGNESIUM-PROTOPORPHYRIN IX MONOMETHYL ESTER CYCLASE-RELATED"/>
    <property type="match status" value="1"/>
</dbReference>
<accession>B9M703</accession>
<dbReference type="PROSITE" id="PS51332">
    <property type="entry name" value="B12_BINDING"/>
    <property type="match status" value="1"/>
</dbReference>
<dbReference type="Proteomes" id="UP000007721">
    <property type="component" value="Chromosome"/>
</dbReference>
<feature type="domain" description="Radical SAM core" evidence="7">
    <location>
        <begin position="178"/>
        <end position="398"/>
    </location>
</feature>
<dbReference type="Gene3D" id="3.80.30.20">
    <property type="entry name" value="tm_1862 like domain"/>
    <property type="match status" value="1"/>
</dbReference>
<sequence length="624" mass="68948">MHVVLASIHPFPSPQAVPLAAACLKAALDREKGLSGKISVSLTATFIGTPQEQFIEDILKLDPDAVGFSMYVWNRNECLGIVSALRQLMPRLTLFAGGPEATADTERLLASSTLDFIVVGEGESTFVDVMSRMTQGSSLAGIEGLARAQQEGFQSFPRHPEPDLDQLPSPYLSGVLVPSEGDGVLWELSRGCNFACEFCFDHKGGVGVRHFSLERITQELNFLVKRKVAQVFVLDSTFNQDMKRAKKILRLIKKVAPHIHFHFEVRSEFIDAELARLFAEITCSLQIGLQSADPLVLRNVGRVFNRQDFSIKIGMLNNVGAIFGFDLIYGLPGDSLAGFRQSLDFALSLYPNHLDIFPLAVLPGTRLAERAEELGLAWQRSAPYTVASSPTFSAADMEIARRLAAACDIFYSRGKAVAWFNSVLQSLHLRPAALLESFMLWLSEQKITVTGEDQLSDGQILQMQRRFLQYLFTGKKRAQLIPLVHDLVDFHYYYASALLSPLPDLPTDRELEHTDLLREPLTLSSSAILARFNFEIIDILEAGEIDLREFAGCFKPSGSFAVIYPRADDVFTESLIEPYYLLLQRLGCGKPAGEILTDIGLAAEEASSFLEFAAAEGIVTISGK</sequence>